<dbReference type="PANTHER" id="PTHR10173">
    <property type="entry name" value="METHIONINE SULFOXIDE REDUCTASE"/>
    <property type="match status" value="1"/>
</dbReference>
<dbReference type="SUPFAM" id="SSF51316">
    <property type="entry name" value="Mss4-like"/>
    <property type="match status" value="1"/>
</dbReference>
<comment type="catalytic activity">
    <reaction evidence="3 4">
        <text>L-methionyl-[protein] + [thioredoxin]-disulfide + H2O = L-methionyl-(R)-S-oxide-[protein] + [thioredoxin]-dithiol</text>
        <dbReference type="Rhea" id="RHEA:24164"/>
        <dbReference type="Rhea" id="RHEA-COMP:10698"/>
        <dbReference type="Rhea" id="RHEA-COMP:10700"/>
        <dbReference type="Rhea" id="RHEA-COMP:12313"/>
        <dbReference type="Rhea" id="RHEA-COMP:12314"/>
        <dbReference type="ChEBI" id="CHEBI:15377"/>
        <dbReference type="ChEBI" id="CHEBI:16044"/>
        <dbReference type="ChEBI" id="CHEBI:29950"/>
        <dbReference type="ChEBI" id="CHEBI:45764"/>
        <dbReference type="ChEBI" id="CHEBI:50058"/>
        <dbReference type="EC" id="1.8.4.12"/>
    </reaction>
</comment>
<comment type="caution">
    <text evidence="6">The sequence shown here is derived from an EMBL/GenBank/DDBJ whole genome shotgun (WGS) entry which is preliminary data.</text>
</comment>
<evidence type="ECO:0000313" key="6">
    <source>
        <dbReference type="EMBL" id="MFC3053114.1"/>
    </source>
</evidence>
<reference evidence="7" key="1">
    <citation type="journal article" date="2019" name="Int. J. Syst. Evol. Microbiol.">
        <title>The Global Catalogue of Microorganisms (GCM) 10K type strain sequencing project: providing services to taxonomists for standard genome sequencing and annotation.</title>
        <authorList>
            <consortium name="The Broad Institute Genomics Platform"/>
            <consortium name="The Broad Institute Genome Sequencing Center for Infectious Disease"/>
            <person name="Wu L."/>
            <person name="Ma J."/>
        </authorList>
    </citation>
    <scope>NUCLEOTIDE SEQUENCE [LARGE SCALE GENOMIC DNA]</scope>
    <source>
        <strain evidence="7">KCTC 62164</strain>
    </source>
</reference>
<dbReference type="EC" id="1.8.4.12" evidence="4"/>
<keyword evidence="4" id="KW-0862">Zinc</keyword>
<accession>A0ABV7D8X9</accession>
<feature type="binding site" evidence="4">
    <location>
        <position position="48"/>
    </location>
    <ligand>
        <name>Zn(2+)</name>
        <dbReference type="ChEBI" id="CHEBI:29105"/>
    </ligand>
</feature>
<evidence type="ECO:0000313" key="7">
    <source>
        <dbReference type="Proteomes" id="UP001595444"/>
    </source>
</evidence>
<evidence type="ECO:0000256" key="3">
    <source>
        <dbReference type="ARBA" id="ARBA00048488"/>
    </source>
</evidence>
<evidence type="ECO:0000259" key="5">
    <source>
        <dbReference type="PROSITE" id="PS51790"/>
    </source>
</evidence>
<keyword evidence="2 4" id="KW-0560">Oxidoreductase</keyword>
<comment type="cofactor">
    <cofactor evidence="4">
        <name>Zn(2+)</name>
        <dbReference type="ChEBI" id="CHEBI:29105"/>
    </cofactor>
    <text evidence="4">Binds 1 zinc ion per subunit. The zinc ion is important for the structural integrity of the protein.</text>
</comment>
<feature type="binding site" evidence="4">
    <location>
        <position position="97"/>
    </location>
    <ligand>
        <name>Zn(2+)</name>
        <dbReference type="ChEBI" id="CHEBI:29105"/>
    </ligand>
</feature>
<gene>
    <name evidence="4 6" type="primary">msrB</name>
    <name evidence="6" type="ORF">ACFOKA_14460</name>
</gene>
<dbReference type="InterPro" id="IPR028427">
    <property type="entry name" value="Met_Sox_Rdtase_MsrB"/>
</dbReference>
<dbReference type="NCBIfam" id="TIGR00357">
    <property type="entry name" value="peptide-methionine (R)-S-oxide reductase MsrB"/>
    <property type="match status" value="1"/>
</dbReference>
<dbReference type="Gene3D" id="2.170.150.20">
    <property type="entry name" value="Peptide methionine sulfoxide reductase"/>
    <property type="match status" value="1"/>
</dbReference>
<comment type="similarity">
    <text evidence="1 4">Belongs to the MsrB Met sulfoxide reductase family.</text>
</comment>
<feature type="binding site" evidence="4">
    <location>
        <position position="51"/>
    </location>
    <ligand>
        <name>Zn(2+)</name>
        <dbReference type="ChEBI" id="CHEBI:29105"/>
    </ligand>
</feature>
<feature type="domain" description="MsrB" evidence="5">
    <location>
        <begin position="9"/>
        <end position="131"/>
    </location>
</feature>
<keyword evidence="4" id="KW-0479">Metal-binding</keyword>
<evidence type="ECO:0000256" key="1">
    <source>
        <dbReference type="ARBA" id="ARBA00007174"/>
    </source>
</evidence>
<protein>
    <recommendedName>
        <fullName evidence="4">Peptide methionine sulfoxide reductase MsrB</fullName>
        <ecNumber evidence="4">1.8.4.12</ecNumber>
    </recommendedName>
    <alternativeName>
        <fullName evidence="4">Peptide-methionine (R)-S-oxide reductase</fullName>
    </alternativeName>
</protein>
<dbReference type="HAMAP" id="MF_01400">
    <property type="entry name" value="MsrB"/>
    <property type="match status" value="1"/>
</dbReference>
<dbReference type="InterPro" id="IPR011057">
    <property type="entry name" value="Mss4-like_sf"/>
</dbReference>
<organism evidence="6 7">
    <name type="scientific">Kordiimonas pumila</name>
    <dbReference type="NCBI Taxonomy" id="2161677"/>
    <lineage>
        <taxon>Bacteria</taxon>
        <taxon>Pseudomonadati</taxon>
        <taxon>Pseudomonadota</taxon>
        <taxon>Alphaproteobacteria</taxon>
        <taxon>Kordiimonadales</taxon>
        <taxon>Kordiimonadaceae</taxon>
        <taxon>Kordiimonas</taxon>
    </lineage>
</organism>
<evidence type="ECO:0000256" key="2">
    <source>
        <dbReference type="ARBA" id="ARBA00023002"/>
    </source>
</evidence>
<dbReference type="Proteomes" id="UP001595444">
    <property type="component" value="Unassembled WGS sequence"/>
</dbReference>
<evidence type="ECO:0000256" key="4">
    <source>
        <dbReference type="HAMAP-Rule" id="MF_01400"/>
    </source>
</evidence>
<dbReference type="RefSeq" id="WP_194213097.1">
    <property type="nucleotide sequence ID" value="NZ_CP061205.1"/>
</dbReference>
<name>A0ABV7D8X9_9PROT</name>
<dbReference type="PANTHER" id="PTHR10173:SF52">
    <property type="entry name" value="METHIONINE-R-SULFOXIDE REDUCTASE B1"/>
    <property type="match status" value="1"/>
</dbReference>
<proteinExistence type="inferred from homology"/>
<dbReference type="GO" id="GO:0033743">
    <property type="term" value="F:peptide-methionine (R)-S-oxide reductase activity"/>
    <property type="evidence" value="ECO:0007669"/>
    <property type="project" value="UniProtKB-EC"/>
</dbReference>
<keyword evidence="7" id="KW-1185">Reference proteome</keyword>
<dbReference type="PROSITE" id="PS51790">
    <property type="entry name" value="MSRB"/>
    <property type="match status" value="1"/>
</dbReference>
<dbReference type="EMBL" id="JBHRSL010000010">
    <property type="protein sequence ID" value="MFC3053114.1"/>
    <property type="molecule type" value="Genomic_DNA"/>
</dbReference>
<sequence>MTKKIEKSDSVWRAELTPEQYAVCRCGGTEAPFTGKYCDTKTDGIYHCAACKAPLFDSITKYESGSGWPSFWAGISDDAITEKTDTTHGMVRTEILCARCDSHLGHVFPDGPQPTGLRYCTNSASLDLKKRD</sequence>
<dbReference type="Pfam" id="PF01641">
    <property type="entry name" value="SelR"/>
    <property type="match status" value="1"/>
</dbReference>
<feature type="binding site" evidence="4">
    <location>
        <position position="100"/>
    </location>
    <ligand>
        <name>Zn(2+)</name>
        <dbReference type="ChEBI" id="CHEBI:29105"/>
    </ligand>
</feature>
<feature type="active site" description="Nucleophile" evidence="4">
    <location>
        <position position="120"/>
    </location>
</feature>
<dbReference type="InterPro" id="IPR002579">
    <property type="entry name" value="Met_Sox_Rdtase_MsrB_dom"/>
</dbReference>